<gene>
    <name evidence="2" type="ORF">GYMLUDRAFT_1028627</name>
</gene>
<protein>
    <submittedName>
        <fullName evidence="2">Unplaced genomic scaffold GYMLUscaffold_91, whole genome shotgun sequence</fullName>
    </submittedName>
</protein>
<feature type="region of interest" description="Disordered" evidence="1">
    <location>
        <begin position="264"/>
        <end position="290"/>
    </location>
</feature>
<feature type="compositionally biased region" description="Polar residues" evidence="1">
    <location>
        <begin position="513"/>
        <end position="531"/>
    </location>
</feature>
<organism evidence="2 3">
    <name type="scientific">Collybiopsis luxurians FD-317 M1</name>
    <dbReference type="NCBI Taxonomy" id="944289"/>
    <lineage>
        <taxon>Eukaryota</taxon>
        <taxon>Fungi</taxon>
        <taxon>Dikarya</taxon>
        <taxon>Basidiomycota</taxon>
        <taxon>Agaricomycotina</taxon>
        <taxon>Agaricomycetes</taxon>
        <taxon>Agaricomycetidae</taxon>
        <taxon>Agaricales</taxon>
        <taxon>Marasmiineae</taxon>
        <taxon>Omphalotaceae</taxon>
        <taxon>Collybiopsis</taxon>
        <taxon>Collybiopsis luxurians</taxon>
    </lineage>
</organism>
<evidence type="ECO:0000256" key="1">
    <source>
        <dbReference type="SAM" id="MobiDB-lite"/>
    </source>
</evidence>
<sequence length="591" mass="63643">MWMMHKKDQICNWYNNAKARNKVPINIIVDLGSGSASISTGPIPKKSTRMCTLTEQQVFQTMFYNELVKPLVDTEKNQLWAMGVDIMRNISLAIAQKHTKAIWNMVSADVQEAVNAKMAKLKLEKEQQKVKVEPGLKTEMSAEDDVAEDPSAALKQAVTKAQYLQGKDWVEFLQLALCILKQIGKLFKSQVPSTQLFLGMVPSLQRPGKLTNMVVHIGMDANGHLFSEAYSTFDNNVIGPFLEFAKESIDCGIPLAKEANTNMSSTSGELSASSKSSEGPPTPDIPVPSLSTSTLAVAATPSIESSSSVFTGTPVPLATSTAPVLLLSVATGIPVPLLLLSVSTGMSALTPAHLSLSSAPTWLFLSPLTSDFDLSLLNFTDKPPSEFLESLSPFLLTCSLSNNSNNDPVLFELSLFVDQTPFPSPTRMTLPPLSPEVPLSLAQSVNNNKWRQPGPSDSVLHLGQVDISCLEINVLCFFRNGLDGANPIAPFGKLDNSPTRYAHKCSGNKHKSASNNSDIASSVEQGSSVAPSQHKAKQHKRASSDTTSDITPVDSNTGRTHCLNSGNRYRALIDAQGASSLGTTGKGAIRW</sequence>
<name>A0A0D0AQS8_9AGAR</name>
<feature type="compositionally biased region" description="Low complexity" evidence="1">
    <location>
        <begin position="264"/>
        <end position="277"/>
    </location>
</feature>
<reference evidence="2 3" key="1">
    <citation type="submission" date="2014-04" db="EMBL/GenBank/DDBJ databases">
        <title>Evolutionary Origins and Diversification of the Mycorrhizal Mutualists.</title>
        <authorList>
            <consortium name="DOE Joint Genome Institute"/>
            <consortium name="Mycorrhizal Genomics Consortium"/>
            <person name="Kohler A."/>
            <person name="Kuo A."/>
            <person name="Nagy L.G."/>
            <person name="Floudas D."/>
            <person name="Copeland A."/>
            <person name="Barry K.W."/>
            <person name="Cichocki N."/>
            <person name="Veneault-Fourrey C."/>
            <person name="LaButti K."/>
            <person name="Lindquist E.A."/>
            <person name="Lipzen A."/>
            <person name="Lundell T."/>
            <person name="Morin E."/>
            <person name="Murat C."/>
            <person name="Riley R."/>
            <person name="Ohm R."/>
            <person name="Sun H."/>
            <person name="Tunlid A."/>
            <person name="Henrissat B."/>
            <person name="Grigoriev I.V."/>
            <person name="Hibbett D.S."/>
            <person name="Martin F."/>
        </authorList>
    </citation>
    <scope>NUCLEOTIDE SEQUENCE [LARGE SCALE GENOMIC DNA]</scope>
    <source>
        <strain evidence="2 3">FD-317 M1</strain>
    </source>
</reference>
<dbReference type="Proteomes" id="UP000053593">
    <property type="component" value="Unassembled WGS sequence"/>
</dbReference>
<accession>A0A0D0AQS8</accession>
<feature type="compositionally biased region" description="Basic residues" evidence="1">
    <location>
        <begin position="502"/>
        <end position="512"/>
    </location>
</feature>
<feature type="compositionally biased region" description="Polar residues" evidence="1">
    <location>
        <begin position="544"/>
        <end position="561"/>
    </location>
</feature>
<keyword evidence="3" id="KW-1185">Reference proteome</keyword>
<dbReference type="HOGENOM" id="CLU_490056_0_0_1"/>
<proteinExistence type="predicted"/>
<evidence type="ECO:0000313" key="2">
    <source>
        <dbReference type="EMBL" id="KIK52690.1"/>
    </source>
</evidence>
<feature type="region of interest" description="Disordered" evidence="1">
    <location>
        <begin position="502"/>
        <end position="561"/>
    </location>
</feature>
<dbReference type="EMBL" id="KN834839">
    <property type="protein sequence ID" value="KIK52690.1"/>
    <property type="molecule type" value="Genomic_DNA"/>
</dbReference>
<dbReference type="AlphaFoldDB" id="A0A0D0AQS8"/>
<evidence type="ECO:0000313" key="3">
    <source>
        <dbReference type="Proteomes" id="UP000053593"/>
    </source>
</evidence>